<proteinExistence type="predicted"/>
<organism evidence="2 3">
    <name type="scientific">Batillaria attramentaria</name>
    <dbReference type="NCBI Taxonomy" id="370345"/>
    <lineage>
        <taxon>Eukaryota</taxon>
        <taxon>Metazoa</taxon>
        <taxon>Spiralia</taxon>
        <taxon>Lophotrochozoa</taxon>
        <taxon>Mollusca</taxon>
        <taxon>Gastropoda</taxon>
        <taxon>Caenogastropoda</taxon>
        <taxon>Sorbeoconcha</taxon>
        <taxon>Cerithioidea</taxon>
        <taxon>Batillariidae</taxon>
        <taxon>Batillaria</taxon>
    </lineage>
</organism>
<reference evidence="2 3" key="1">
    <citation type="journal article" date="2023" name="Sci. Data">
        <title>Genome assembly of the Korean intertidal mud-creeper Batillaria attramentaria.</title>
        <authorList>
            <person name="Patra A.K."/>
            <person name="Ho P.T."/>
            <person name="Jun S."/>
            <person name="Lee S.J."/>
            <person name="Kim Y."/>
            <person name="Won Y.J."/>
        </authorList>
    </citation>
    <scope>NUCLEOTIDE SEQUENCE [LARGE SCALE GENOMIC DNA]</scope>
    <source>
        <strain evidence="2">Wonlab-2016</strain>
    </source>
</reference>
<feature type="non-terminal residue" evidence="2">
    <location>
        <position position="94"/>
    </location>
</feature>
<name>A0ABD0KQQ8_9CAEN</name>
<evidence type="ECO:0000313" key="2">
    <source>
        <dbReference type="EMBL" id="KAK7489207.1"/>
    </source>
</evidence>
<feature type="signal peptide" evidence="1">
    <location>
        <begin position="1"/>
        <end position="18"/>
    </location>
</feature>
<keyword evidence="1" id="KW-0732">Signal</keyword>
<comment type="caution">
    <text evidence="2">The sequence shown here is derived from an EMBL/GenBank/DDBJ whole genome shotgun (WGS) entry which is preliminary data.</text>
</comment>
<keyword evidence="3" id="KW-1185">Reference proteome</keyword>
<dbReference type="EMBL" id="JACVVK020000141">
    <property type="protein sequence ID" value="KAK7489207.1"/>
    <property type="molecule type" value="Genomic_DNA"/>
</dbReference>
<evidence type="ECO:0000256" key="1">
    <source>
        <dbReference type="SAM" id="SignalP"/>
    </source>
</evidence>
<dbReference type="Proteomes" id="UP001519460">
    <property type="component" value="Unassembled WGS sequence"/>
</dbReference>
<feature type="chain" id="PRO_5044857096" evidence="1">
    <location>
        <begin position="19"/>
        <end position="94"/>
    </location>
</feature>
<protein>
    <submittedName>
        <fullName evidence="2">Uncharacterized protein</fullName>
    </submittedName>
</protein>
<sequence length="94" mass="10265">MKQFTPLVLLVMICGVATDEADYLKISCDTETPEEKLGVFFVVGGQTLTMDCGKKYLNADVERDGTLKQERLALRTVEPSVTFAGLDDVCAATE</sequence>
<dbReference type="AlphaFoldDB" id="A0ABD0KQQ8"/>
<accession>A0ABD0KQQ8</accession>
<gene>
    <name evidence="2" type="ORF">BaRGS_00019585</name>
</gene>
<evidence type="ECO:0000313" key="3">
    <source>
        <dbReference type="Proteomes" id="UP001519460"/>
    </source>
</evidence>